<evidence type="ECO:0000313" key="5">
    <source>
        <dbReference type="Proteomes" id="UP001529255"/>
    </source>
</evidence>
<dbReference type="Pfam" id="PF00583">
    <property type="entry name" value="Acetyltransf_1"/>
    <property type="match status" value="1"/>
</dbReference>
<protein>
    <submittedName>
        <fullName evidence="4">GNAT family N-acetyltransferase</fullName>
    </submittedName>
</protein>
<keyword evidence="2" id="KW-0012">Acyltransferase</keyword>
<organism evidence="4 5">
    <name type="scientific">Streptococcus raffinosi</name>
    <dbReference type="NCBI Taxonomy" id="3053355"/>
    <lineage>
        <taxon>Bacteria</taxon>
        <taxon>Bacillati</taxon>
        <taxon>Bacillota</taxon>
        <taxon>Bacilli</taxon>
        <taxon>Lactobacillales</taxon>
        <taxon>Streptococcaceae</taxon>
        <taxon>Streptococcus</taxon>
    </lineage>
</organism>
<dbReference type="InterPro" id="IPR000182">
    <property type="entry name" value="GNAT_dom"/>
</dbReference>
<name>A0ABT7LQY6_9STRE</name>
<dbReference type="PANTHER" id="PTHR43877:SF1">
    <property type="entry name" value="ACETYLTRANSFERASE"/>
    <property type="match status" value="1"/>
</dbReference>
<gene>
    <name evidence="4" type="ORF">QRD39_02790</name>
</gene>
<dbReference type="InterPro" id="IPR016181">
    <property type="entry name" value="Acyl_CoA_acyltransferase"/>
</dbReference>
<evidence type="ECO:0000259" key="3">
    <source>
        <dbReference type="PROSITE" id="PS51186"/>
    </source>
</evidence>
<dbReference type="RefSeq" id="WP_285955580.1">
    <property type="nucleotide sequence ID" value="NZ_JASUZV010000003.1"/>
</dbReference>
<dbReference type="EMBL" id="JASUZV010000003">
    <property type="protein sequence ID" value="MDL5043036.1"/>
    <property type="molecule type" value="Genomic_DNA"/>
</dbReference>
<proteinExistence type="predicted"/>
<dbReference type="Proteomes" id="UP001529255">
    <property type="component" value="Unassembled WGS sequence"/>
</dbReference>
<dbReference type="InterPro" id="IPR050832">
    <property type="entry name" value="Bact_Acetyltransf"/>
</dbReference>
<accession>A0ABT7LQY6</accession>
<evidence type="ECO:0000256" key="1">
    <source>
        <dbReference type="ARBA" id="ARBA00022679"/>
    </source>
</evidence>
<evidence type="ECO:0000313" key="4">
    <source>
        <dbReference type="EMBL" id="MDL5043036.1"/>
    </source>
</evidence>
<dbReference type="CDD" id="cd04301">
    <property type="entry name" value="NAT_SF"/>
    <property type="match status" value="1"/>
</dbReference>
<dbReference type="SUPFAM" id="SSF55729">
    <property type="entry name" value="Acyl-CoA N-acyltransferases (Nat)"/>
    <property type="match status" value="1"/>
</dbReference>
<evidence type="ECO:0000256" key="2">
    <source>
        <dbReference type="ARBA" id="ARBA00023315"/>
    </source>
</evidence>
<dbReference type="PANTHER" id="PTHR43877">
    <property type="entry name" value="AMINOALKYLPHOSPHONATE N-ACETYLTRANSFERASE-RELATED-RELATED"/>
    <property type="match status" value="1"/>
</dbReference>
<comment type="caution">
    <text evidence="4">The sequence shown here is derived from an EMBL/GenBank/DDBJ whole genome shotgun (WGS) entry which is preliminary data.</text>
</comment>
<keyword evidence="1" id="KW-0808">Transferase</keyword>
<keyword evidence="5" id="KW-1185">Reference proteome</keyword>
<reference evidence="4 5" key="1">
    <citation type="submission" date="2023-06" db="EMBL/GenBank/DDBJ databases">
        <title>A potential novel species of Streptococcus isolated from human milk sample.</title>
        <authorList>
            <person name="Nguyen H.V."/>
            <person name="Trinh A.T.V."/>
            <person name="Hoang A.T.L."/>
            <person name="Bui L.N.H."/>
            <person name="Tran Q.T.L."/>
            <person name="Trinh T."/>
        </authorList>
    </citation>
    <scope>NUCLEOTIDE SEQUENCE [LARGE SCALE GENOMIC DNA]</scope>
    <source>
        <strain evidence="4 5">VTCC 12812</strain>
    </source>
</reference>
<dbReference type="PROSITE" id="PS51186">
    <property type="entry name" value="GNAT"/>
    <property type="match status" value="1"/>
</dbReference>
<feature type="domain" description="N-acetyltransferase" evidence="3">
    <location>
        <begin position="1"/>
        <end position="157"/>
    </location>
</feature>
<sequence>MIRLAKTEDIPRVQELLEQILIVHHQVRPDIFKSEGSKFTNAELEAVINDSTKPIFVYEDENGCILGHIFLIIQDISENDGPKKAHKTLFIDDLCVDKEARGKKLGEKLYQFALEYAKELGCYNVTLHVWNDNDGALRFYDRLGMKPRYTEMETILK</sequence>
<dbReference type="Gene3D" id="3.40.630.30">
    <property type="match status" value="1"/>
</dbReference>